<dbReference type="SUPFAM" id="SSF57783">
    <property type="entry name" value="Zinc beta-ribbon"/>
    <property type="match status" value="1"/>
</dbReference>
<proteinExistence type="predicted"/>
<dbReference type="EMBL" id="MN740677">
    <property type="protein sequence ID" value="QHS80299.1"/>
    <property type="molecule type" value="Genomic_DNA"/>
</dbReference>
<accession>A0A6C0AKI4</accession>
<organism evidence="1">
    <name type="scientific">viral metagenome</name>
    <dbReference type="NCBI Taxonomy" id="1070528"/>
    <lineage>
        <taxon>unclassified sequences</taxon>
        <taxon>metagenomes</taxon>
        <taxon>organismal metagenomes</taxon>
    </lineage>
</organism>
<reference evidence="1" key="1">
    <citation type="journal article" date="2020" name="Nature">
        <title>Giant virus diversity and host interactions through global metagenomics.</title>
        <authorList>
            <person name="Schulz F."/>
            <person name="Roux S."/>
            <person name="Paez-Espino D."/>
            <person name="Jungbluth S."/>
            <person name="Walsh D.A."/>
            <person name="Denef V.J."/>
            <person name="McMahon K.D."/>
            <person name="Konstantinidis K.T."/>
            <person name="Eloe-Fadrosh E.A."/>
            <person name="Kyrpides N.C."/>
            <person name="Woyke T."/>
        </authorList>
    </citation>
    <scope>NUCLEOTIDE SEQUENCE</scope>
    <source>
        <strain evidence="1">GVMAG-S-1039698-54</strain>
    </source>
</reference>
<evidence type="ECO:0008006" key="2">
    <source>
        <dbReference type="Google" id="ProtNLM"/>
    </source>
</evidence>
<sequence>MYYIRMKSKEMNSLIYYCRQCGNEDDSFKQNLNNICVSKTHIKNSGNENYHHLINEYTKLDPTLPIIDNIKCPNENCSSNQSGTEETKSAVENKIIYLRVDDEKMKFIYICTNCDKVWNTTGQ</sequence>
<evidence type="ECO:0000313" key="1">
    <source>
        <dbReference type="EMBL" id="QHS80299.1"/>
    </source>
</evidence>
<dbReference type="Gene3D" id="2.20.25.10">
    <property type="match status" value="1"/>
</dbReference>
<dbReference type="AlphaFoldDB" id="A0A6C0AKI4"/>
<protein>
    <recommendedName>
        <fullName evidence="2">DNA-directed RNA polymerase M/15kDa subunit domain-containing protein</fullName>
    </recommendedName>
</protein>
<name>A0A6C0AKI4_9ZZZZ</name>